<dbReference type="InterPro" id="IPR051709">
    <property type="entry name" value="Ub-ligase/GTPase-reg"/>
</dbReference>
<accession>A0A448WQG9</accession>
<dbReference type="PANTHER" id="PTHR45622:SF76">
    <property type="entry name" value="HECT AND RLD DOMAIN CONTAINING E3 UBIQUITIN LIGASE 4, ISOFORM C"/>
    <property type="match status" value="1"/>
</dbReference>
<keyword evidence="2 3" id="KW-0833">Ubl conjugation pathway</keyword>
<dbReference type="GO" id="GO:0016567">
    <property type="term" value="P:protein ubiquitination"/>
    <property type="evidence" value="ECO:0007669"/>
    <property type="project" value="TreeGrafter"/>
</dbReference>
<dbReference type="PANTHER" id="PTHR45622">
    <property type="entry name" value="UBIQUITIN-PROTEIN LIGASE E3A-RELATED"/>
    <property type="match status" value="1"/>
</dbReference>
<proteinExistence type="predicted"/>
<dbReference type="Gene3D" id="3.90.1750.10">
    <property type="entry name" value="Hect, E3 ligase catalytic domains"/>
    <property type="match status" value="1"/>
</dbReference>
<protein>
    <recommendedName>
        <fullName evidence="4">HECT domain-containing protein</fullName>
    </recommendedName>
</protein>
<keyword evidence="1" id="KW-0677">Repeat</keyword>
<dbReference type="GO" id="GO:0005737">
    <property type="term" value="C:cytoplasm"/>
    <property type="evidence" value="ECO:0007669"/>
    <property type="project" value="TreeGrafter"/>
</dbReference>
<evidence type="ECO:0000313" key="6">
    <source>
        <dbReference type="Proteomes" id="UP000784294"/>
    </source>
</evidence>
<dbReference type="InterPro" id="IPR035983">
    <property type="entry name" value="Hect_E3_ubiquitin_ligase"/>
</dbReference>
<dbReference type="EMBL" id="CAAALY010033360">
    <property type="protein sequence ID" value="VEL17605.1"/>
    <property type="molecule type" value="Genomic_DNA"/>
</dbReference>
<comment type="caution">
    <text evidence="5">The sequence shown here is derived from an EMBL/GenBank/DDBJ whole genome shotgun (WGS) entry which is preliminary data.</text>
</comment>
<feature type="domain" description="HECT" evidence="4">
    <location>
        <begin position="54"/>
        <end position="195"/>
    </location>
</feature>
<evidence type="ECO:0000313" key="5">
    <source>
        <dbReference type="EMBL" id="VEL17605.1"/>
    </source>
</evidence>
<dbReference type="Proteomes" id="UP000784294">
    <property type="component" value="Unassembled WGS sequence"/>
</dbReference>
<organism evidence="5 6">
    <name type="scientific">Protopolystoma xenopodis</name>
    <dbReference type="NCBI Taxonomy" id="117903"/>
    <lineage>
        <taxon>Eukaryota</taxon>
        <taxon>Metazoa</taxon>
        <taxon>Spiralia</taxon>
        <taxon>Lophotrochozoa</taxon>
        <taxon>Platyhelminthes</taxon>
        <taxon>Monogenea</taxon>
        <taxon>Polyopisthocotylea</taxon>
        <taxon>Polystomatidea</taxon>
        <taxon>Polystomatidae</taxon>
        <taxon>Protopolystoma</taxon>
    </lineage>
</organism>
<dbReference type="OrthoDB" id="8068875at2759"/>
<dbReference type="InterPro" id="IPR000569">
    <property type="entry name" value="HECT_dom"/>
</dbReference>
<dbReference type="PROSITE" id="PS50237">
    <property type="entry name" value="HECT"/>
    <property type="match status" value="1"/>
</dbReference>
<dbReference type="AlphaFoldDB" id="A0A448WQG9"/>
<dbReference type="SUPFAM" id="SSF56204">
    <property type="entry name" value="Hect, E3 ligase catalytic domain"/>
    <property type="match status" value="1"/>
</dbReference>
<sequence length="195" mass="22329">MLRFEAQLTMRKAAACSTFFGSFLLPTSPSAVFAIEVRRNALVEDTLTLLSLSKTTDLRKPLRVKFHDEEAVDEGGVLKEFFLLIMREILDPIYGMFRLYPESRMIWFSDITMETESIFRMVGLLCGLAIYNSILVDLSFPLALFRKLLGETSTLEDLKELDPVLGRSLLQLIDYEESDFENVFGLFFEVNLICL</sequence>
<dbReference type="Pfam" id="PF00632">
    <property type="entry name" value="HECT"/>
    <property type="match status" value="1"/>
</dbReference>
<evidence type="ECO:0000256" key="1">
    <source>
        <dbReference type="ARBA" id="ARBA00022737"/>
    </source>
</evidence>
<keyword evidence="6" id="KW-1185">Reference proteome</keyword>
<name>A0A448WQG9_9PLAT</name>
<dbReference type="GO" id="GO:0061630">
    <property type="term" value="F:ubiquitin protein ligase activity"/>
    <property type="evidence" value="ECO:0007669"/>
    <property type="project" value="TreeGrafter"/>
</dbReference>
<comment type="caution">
    <text evidence="3">Lacks conserved residue(s) required for the propagation of feature annotation.</text>
</comment>
<gene>
    <name evidence="5" type="ORF">PXEA_LOCUS11045</name>
</gene>
<evidence type="ECO:0000259" key="4">
    <source>
        <dbReference type="PROSITE" id="PS50237"/>
    </source>
</evidence>
<evidence type="ECO:0000256" key="2">
    <source>
        <dbReference type="ARBA" id="ARBA00022786"/>
    </source>
</evidence>
<dbReference type="SMART" id="SM00119">
    <property type="entry name" value="HECTc"/>
    <property type="match status" value="1"/>
</dbReference>
<evidence type="ECO:0000256" key="3">
    <source>
        <dbReference type="PROSITE-ProRule" id="PRU00104"/>
    </source>
</evidence>
<dbReference type="GO" id="GO:0006511">
    <property type="term" value="P:ubiquitin-dependent protein catabolic process"/>
    <property type="evidence" value="ECO:0007669"/>
    <property type="project" value="TreeGrafter"/>
</dbReference>
<reference evidence="5" key="1">
    <citation type="submission" date="2018-11" db="EMBL/GenBank/DDBJ databases">
        <authorList>
            <consortium name="Pathogen Informatics"/>
        </authorList>
    </citation>
    <scope>NUCLEOTIDE SEQUENCE</scope>
</reference>